<feature type="transmembrane region" description="Helical" evidence="1">
    <location>
        <begin position="62"/>
        <end position="80"/>
    </location>
</feature>
<protein>
    <submittedName>
        <fullName evidence="2">Uncharacterized protein</fullName>
    </submittedName>
</protein>
<dbReference type="AlphaFoldDB" id="A0A0F6AHL1"/>
<keyword evidence="1" id="KW-0812">Transmembrane</keyword>
<evidence type="ECO:0000313" key="3">
    <source>
        <dbReference type="Proteomes" id="UP000033434"/>
    </source>
</evidence>
<keyword evidence="1" id="KW-0472">Membrane</keyword>
<evidence type="ECO:0000256" key="1">
    <source>
        <dbReference type="SAM" id="Phobius"/>
    </source>
</evidence>
<comment type="caution">
    <text evidence="2">The sequence shown here is derived from an EMBL/GenBank/DDBJ whole genome shotgun (WGS) entry which is preliminary data.</text>
</comment>
<gene>
    <name evidence="2" type="ORF">N479_26075</name>
</gene>
<accession>A0A0F6AHL1</accession>
<name>A0A0F6AHL1_9GAMM</name>
<sequence>MIKVIVIIVSTFAVLIGMVGVGFSKNIGFDGYDTLKFMTVSLVVGYGLGYELIYKEWKLKKTFIVTCLLPIALGAILYFIP</sequence>
<organism evidence="2 3">
    <name type="scientific">Pseudoalteromonas luteoviolacea S4054</name>
    <dbReference type="NCBI Taxonomy" id="1129367"/>
    <lineage>
        <taxon>Bacteria</taxon>
        <taxon>Pseudomonadati</taxon>
        <taxon>Pseudomonadota</taxon>
        <taxon>Gammaproteobacteria</taxon>
        <taxon>Alteromonadales</taxon>
        <taxon>Pseudoalteromonadaceae</taxon>
        <taxon>Pseudoalteromonas</taxon>
    </lineage>
</organism>
<proteinExistence type="predicted"/>
<dbReference type="PATRIC" id="fig|1129367.4.peg.685"/>
<keyword evidence="1" id="KW-1133">Transmembrane helix</keyword>
<feature type="transmembrane region" description="Helical" evidence="1">
    <location>
        <begin position="34"/>
        <end position="53"/>
    </location>
</feature>
<evidence type="ECO:0000313" key="2">
    <source>
        <dbReference type="EMBL" id="KKE85286.1"/>
    </source>
</evidence>
<dbReference type="EMBL" id="AUXW01000058">
    <property type="protein sequence ID" value="KKE85286.1"/>
    <property type="molecule type" value="Genomic_DNA"/>
</dbReference>
<dbReference type="RefSeq" id="WP_046354538.1">
    <property type="nucleotide sequence ID" value="NZ_AUXW01000058.1"/>
</dbReference>
<dbReference type="Proteomes" id="UP000033434">
    <property type="component" value="Unassembled WGS sequence"/>
</dbReference>
<reference evidence="2 3" key="1">
    <citation type="journal article" date="2015" name="BMC Genomics">
        <title>Genome mining reveals unlocked bioactive potential of marine Gram-negative bacteria.</title>
        <authorList>
            <person name="Machado H."/>
            <person name="Sonnenschein E.C."/>
            <person name="Melchiorsen J."/>
            <person name="Gram L."/>
        </authorList>
    </citation>
    <scope>NUCLEOTIDE SEQUENCE [LARGE SCALE GENOMIC DNA]</scope>
    <source>
        <strain evidence="2 3">S4054</strain>
    </source>
</reference>